<evidence type="ECO:0000313" key="2">
    <source>
        <dbReference type="Proteomes" id="UP000632535"/>
    </source>
</evidence>
<name>A0ABQ2B3F4_9MICO</name>
<dbReference type="Proteomes" id="UP000632535">
    <property type="component" value="Unassembled WGS sequence"/>
</dbReference>
<dbReference type="EMBL" id="BMDG01000004">
    <property type="protein sequence ID" value="GGI06992.1"/>
    <property type="molecule type" value="Genomic_DNA"/>
</dbReference>
<reference evidence="2" key="1">
    <citation type="journal article" date="2019" name="Int. J. Syst. Evol. Microbiol.">
        <title>The Global Catalogue of Microorganisms (GCM) 10K type strain sequencing project: providing services to taxonomists for standard genome sequencing and annotation.</title>
        <authorList>
            <consortium name="The Broad Institute Genomics Platform"/>
            <consortium name="The Broad Institute Genome Sequencing Center for Infectious Disease"/>
            <person name="Wu L."/>
            <person name="Ma J."/>
        </authorList>
    </citation>
    <scope>NUCLEOTIDE SEQUENCE [LARGE SCALE GENOMIC DNA]</scope>
    <source>
        <strain evidence="2">CCM 8653</strain>
    </source>
</reference>
<proteinExistence type="predicted"/>
<protein>
    <submittedName>
        <fullName evidence="1">Uncharacterized protein</fullName>
    </submittedName>
</protein>
<organism evidence="1 2">
    <name type="scientific">Isoptericola cucumis</name>
    <dbReference type="NCBI Taxonomy" id="1776856"/>
    <lineage>
        <taxon>Bacteria</taxon>
        <taxon>Bacillati</taxon>
        <taxon>Actinomycetota</taxon>
        <taxon>Actinomycetes</taxon>
        <taxon>Micrococcales</taxon>
        <taxon>Promicromonosporaceae</taxon>
        <taxon>Isoptericola</taxon>
    </lineage>
</organism>
<sequence>MAGAAFFQKSSGACPDCDADTELTTDPDYPTVAYLTVRHDDTCPNLRARRARP</sequence>
<evidence type="ECO:0000313" key="1">
    <source>
        <dbReference type="EMBL" id="GGI06992.1"/>
    </source>
</evidence>
<accession>A0ABQ2B3F4</accession>
<comment type="caution">
    <text evidence="1">The sequence shown here is derived from an EMBL/GenBank/DDBJ whole genome shotgun (WGS) entry which is preliminary data.</text>
</comment>
<keyword evidence="2" id="KW-1185">Reference proteome</keyword>
<gene>
    <name evidence="1" type="ORF">GCM10007368_13930</name>
</gene>